<accession>A0A4R6AW77</accession>
<comment type="caution">
    <text evidence="1">The sequence shown here is derived from an EMBL/GenBank/DDBJ whole genome shotgun (WGS) entry which is preliminary data.</text>
</comment>
<proteinExistence type="predicted"/>
<dbReference type="EMBL" id="SMZO01000018">
    <property type="protein sequence ID" value="TDL88002.1"/>
    <property type="molecule type" value="Genomic_DNA"/>
</dbReference>
<organism evidence="1 2">
    <name type="scientific">Meridianimarinicoccus aquatilis</name>
    <dbReference type="NCBI Taxonomy" id="2552766"/>
    <lineage>
        <taxon>Bacteria</taxon>
        <taxon>Pseudomonadati</taxon>
        <taxon>Pseudomonadota</taxon>
        <taxon>Alphaproteobacteria</taxon>
        <taxon>Rhodobacterales</taxon>
        <taxon>Paracoccaceae</taxon>
        <taxon>Meridianimarinicoccus</taxon>
    </lineage>
</organism>
<dbReference type="OrthoDB" id="7644395at2"/>
<sequence length="133" mass="14360">MTYALSAPLQTAVFERLSEDGALSAVPVFDAPPAGLPPSLYVALGPEDVRDRSDKTGHAAQHRFAVSVVGDGGGFHLLKQTAATVEAALVGMPLSLSRGRVVSLRFERAVARRDRNGIRRRVEMTFRAFLDDI</sequence>
<dbReference type="Gene3D" id="3.30.2000.30">
    <property type="match status" value="1"/>
</dbReference>
<protein>
    <submittedName>
        <fullName evidence="1">DUF3168 domain-containing protein</fullName>
    </submittedName>
</protein>
<gene>
    <name evidence="1" type="ORF">E2L05_09630</name>
</gene>
<evidence type="ECO:0000313" key="1">
    <source>
        <dbReference type="EMBL" id="TDL88002.1"/>
    </source>
</evidence>
<dbReference type="InterPro" id="IPR021508">
    <property type="entry name" value="Gp17-like"/>
</dbReference>
<evidence type="ECO:0000313" key="2">
    <source>
        <dbReference type="Proteomes" id="UP000294562"/>
    </source>
</evidence>
<keyword evidence="2" id="KW-1185">Reference proteome</keyword>
<dbReference type="Pfam" id="PF11367">
    <property type="entry name" value="Tail_completion_gp17"/>
    <property type="match status" value="1"/>
</dbReference>
<reference evidence="1 2" key="1">
    <citation type="submission" date="2019-03" db="EMBL/GenBank/DDBJ databases">
        <title>Rhodobacteraceae bacterium SM1902, a new member of the family Rhodobacteraceae isolated from Yantai.</title>
        <authorList>
            <person name="Sun Y."/>
        </authorList>
    </citation>
    <scope>NUCLEOTIDE SEQUENCE [LARGE SCALE GENOMIC DNA]</scope>
    <source>
        <strain evidence="1 2">SM1902</strain>
    </source>
</reference>
<dbReference type="InterPro" id="IPR053745">
    <property type="entry name" value="Viral_Tail_Comp_sf"/>
</dbReference>
<dbReference type="RefSeq" id="WP_133342704.1">
    <property type="nucleotide sequence ID" value="NZ_SMZO01000018.1"/>
</dbReference>
<dbReference type="AlphaFoldDB" id="A0A4R6AW77"/>
<dbReference type="Proteomes" id="UP000294562">
    <property type="component" value="Unassembled WGS sequence"/>
</dbReference>
<name>A0A4R6AW77_9RHOB</name>